<evidence type="ECO:0000313" key="5">
    <source>
        <dbReference type="Proteomes" id="UP000054703"/>
    </source>
</evidence>
<evidence type="ECO:0000256" key="1">
    <source>
        <dbReference type="ARBA" id="ARBA00022737"/>
    </source>
</evidence>
<dbReference type="PANTHER" id="PTHR24198">
    <property type="entry name" value="ANKYRIN REPEAT AND PROTEIN KINASE DOMAIN-CONTAINING PROTEIN"/>
    <property type="match status" value="1"/>
</dbReference>
<feature type="repeat" description="ANK" evidence="3">
    <location>
        <begin position="320"/>
        <end position="352"/>
    </location>
</feature>
<sequence length="392" mass="44414">MSFNKLCKILGLDSLITDEEKLNVLEKWYLENVSTDQYILGDAKAKYHHYCKLTETYLHHFLPNFSKNLTDRIQAFGKKNAIQEAAFQGLDKFLTLQKPEIGLLNQSNNQLQTPLHYAVINGYYHTVETLLLQGASPEIPNNQNQLPIFSVLLLPVIYNDNKKENKEKIFRLLRDKAPKTLNHQNASGDTVLHMMAVYNFPSLMQEVLKTNNELTYIKNNRSRYPIHTAILHKRMECLDILLKQKGASLLQDSQNRVALHYAVLYASRGILALCIESAKNLDPRDAFGKTPLILAGEAGNFDAVKTLVEAGADITVKDNKKCTVLHYAVKSGNLNLVEWLLNQDIKINEIDDDLCTPLDIANTLSEKKISELLSNHGAISKNNNENNIHSYK</sequence>
<dbReference type="PATRIC" id="fig|45074.5.peg.3713"/>
<organism evidence="4 5">
    <name type="scientific">Legionella santicrucis</name>
    <dbReference type="NCBI Taxonomy" id="45074"/>
    <lineage>
        <taxon>Bacteria</taxon>
        <taxon>Pseudomonadati</taxon>
        <taxon>Pseudomonadota</taxon>
        <taxon>Gammaproteobacteria</taxon>
        <taxon>Legionellales</taxon>
        <taxon>Legionellaceae</taxon>
        <taxon>Legionella</taxon>
    </lineage>
</organism>
<evidence type="ECO:0000313" key="4">
    <source>
        <dbReference type="EMBL" id="KTD54674.1"/>
    </source>
</evidence>
<dbReference type="OrthoDB" id="5649561at2"/>
<dbReference type="SMART" id="SM00248">
    <property type="entry name" value="ANK"/>
    <property type="match status" value="7"/>
</dbReference>
<dbReference type="Proteomes" id="UP000054703">
    <property type="component" value="Unassembled WGS sequence"/>
</dbReference>
<name>A0A0W0YD37_9GAMM</name>
<dbReference type="RefSeq" id="WP_058515389.1">
    <property type="nucleotide sequence ID" value="NZ_CAAAIH010000023.1"/>
</dbReference>
<evidence type="ECO:0000256" key="2">
    <source>
        <dbReference type="ARBA" id="ARBA00023043"/>
    </source>
</evidence>
<dbReference type="STRING" id="45074.Lsan_3454"/>
<gene>
    <name evidence="4" type="ORF">Lsan_3454</name>
</gene>
<proteinExistence type="predicted"/>
<dbReference type="SUPFAM" id="SSF48403">
    <property type="entry name" value="Ankyrin repeat"/>
    <property type="match status" value="2"/>
</dbReference>
<accession>A0A0W0YD37</accession>
<dbReference type="InterPro" id="IPR002110">
    <property type="entry name" value="Ankyrin_rpt"/>
</dbReference>
<evidence type="ECO:0000256" key="3">
    <source>
        <dbReference type="PROSITE-ProRule" id="PRU00023"/>
    </source>
</evidence>
<dbReference type="InterPro" id="IPR036770">
    <property type="entry name" value="Ankyrin_rpt-contain_sf"/>
</dbReference>
<comment type="caution">
    <text evidence="4">The sequence shown here is derived from an EMBL/GenBank/DDBJ whole genome shotgun (WGS) entry which is preliminary data.</text>
</comment>
<feature type="repeat" description="ANK" evidence="3">
    <location>
        <begin position="110"/>
        <end position="142"/>
    </location>
</feature>
<dbReference type="Pfam" id="PF00023">
    <property type="entry name" value="Ank"/>
    <property type="match status" value="1"/>
</dbReference>
<dbReference type="PROSITE" id="PS50088">
    <property type="entry name" value="ANK_REPEAT"/>
    <property type="match status" value="3"/>
</dbReference>
<dbReference type="PANTHER" id="PTHR24198:SF165">
    <property type="entry name" value="ANKYRIN REPEAT-CONTAINING PROTEIN-RELATED"/>
    <property type="match status" value="1"/>
</dbReference>
<feature type="repeat" description="ANK" evidence="3">
    <location>
        <begin position="287"/>
        <end position="319"/>
    </location>
</feature>
<reference evidence="4 5" key="1">
    <citation type="submission" date="2015-11" db="EMBL/GenBank/DDBJ databases">
        <title>Genomic analysis of 38 Legionella species identifies large and diverse effector repertoires.</title>
        <authorList>
            <person name="Burstein D."/>
            <person name="Amaro F."/>
            <person name="Zusman T."/>
            <person name="Lifshitz Z."/>
            <person name="Cohen O."/>
            <person name="Gilbert J.A."/>
            <person name="Pupko T."/>
            <person name="Shuman H.A."/>
            <person name="Segal G."/>
        </authorList>
    </citation>
    <scope>NUCLEOTIDE SEQUENCE [LARGE SCALE GENOMIC DNA]</scope>
    <source>
        <strain evidence="4 5">SC-63-C7</strain>
    </source>
</reference>
<keyword evidence="2 3" id="KW-0040">ANK repeat</keyword>
<keyword evidence="5" id="KW-1185">Reference proteome</keyword>
<dbReference type="Pfam" id="PF13637">
    <property type="entry name" value="Ank_4"/>
    <property type="match status" value="1"/>
</dbReference>
<dbReference type="Gene3D" id="1.25.40.20">
    <property type="entry name" value="Ankyrin repeat-containing domain"/>
    <property type="match status" value="2"/>
</dbReference>
<keyword evidence="1" id="KW-0677">Repeat</keyword>
<dbReference type="EMBL" id="LNYU01000088">
    <property type="protein sequence ID" value="KTD54674.1"/>
    <property type="molecule type" value="Genomic_DNA"/>
</dbReference>
<dbReference type="AlphaFoldDB" id="A0A0W0YD37"/>
<protein>
    <submittedName>
        <fullName evidence="4">Ankyrin repeat protein</fullName>
    </submittedName>
</protein>
<dbReference type="PROSITE" id="PS50297">
    <property type="entry name" value="ANK_REP_REGION"/>
    <property type="match status" value="3"/>
</dbReference>